<feature type="signal peptide" evidence="1">
    <location>
        <begin position="1"/>
        <end position="26"/>
    </location>
</feature>
<accession>A0AAD2HAI9</accession>
<feature type="chain" id="PRO_5042163984" description="Secreted protein" evidence="1">
    <location>
        <begin position="27"/>
        <end position="110"/>
    </location>
</feature>
<keyword evidence="3" id="KW-1185">Reference proteome</keyword>
<name>A0AAD2HAI9_9AGAR</name>
<sequence length="110" mass="12490">MCSPRALSCPALDWLFLTSSLRLVRGIVSRMRAYCTASESFSAVRHLALIHFKHGTVHTYIHPQQRRRNSAIAPIHTRIAYCRAICATLRLQAVTEYTGRFRTSQTKSQA</sequence>
<keyword evidence="1" id="KW-0732">Signal</keyword>
<organism evidence="2 3">
    <name type="scientific">Mycena citricolor</name>
    <dbReference type="NCBI Taxonomy" id="2018698"/>
    <lineage>
        <taxon>Eukaryota</taxon>
        <taxon>Fungi</taxon>
        <taxon>Dikarya</taxon>
        <taxon>Basidiomycota</taxon>
        <taxon>Agaricomycotina</taxon>
        <taxon>Agaricomycetes</taxon>
        <taxon>Agaricomycetidae</taxon>
        <taxon>Agaricales</taxon>
        <taxon>Marasmiineae</taxon>
        <taxon>Mycenaceae</taxon>
        <taxon>Mycena</taxon>
    </lineage>
</organism>
<proteinExistence type="predicted"/>
<evidence type="ECO:0000313" key="2">
    <source>
        <dbReference type="EMBL" id="CAK5271220.1"/>
    </source>
</evidence>
<comment type="caution">
    <text evidence="2">The sequence shown here is derived from an EMBL/GenBank/DDBJ whole genome shotgun (WGS) entry which is preliminary data.</text>
</comment>
<gene>
    <name evidence="2" type="ORF">MYCIT1_LOCUS16133</name>
</gene>
<evidence type="ECO:0008006" key="4">
    <source>
        <dbReference type="Google" id="ProtNLM"/>
    </source>
</evidence>
<evidence type="ECO:0000256" key="1">
    <source>
        <dbReference type="SAM" id="SignalP"/>
    </source>
</evidence>
<dbReference type="EMBL" id="CAVNYO010000169">
    <property type="protein sequence ID" value="CAK5271220.1"/>
    <property type="molecule type" value="Genomic_DNA"/>
</dbReference>
<dbReference type="Proteomes" id="UP001295794">
    <property type="component" value="Unassembled WGS sequence"/>
</dbReference>
<reference evidence="2" key="1">
    <citation type="submission" date="2023-11" db="EMBL/GenBank/DDBJ databases">
        <authorList>
            <person name="De Vega J J."/>
            <person name="De Vega J J."/>
        </authorList>
    </citation>
    <scope>NUCLEOTIDE SEQUENCE</scope>
</reference>
<evidence type="ECO:0000313" key="3">
    <source>
        <dbReference type="Proteomes" id="UP001295794"/>
    </source>
</evidence>
<protein>
    <recommendedName>
        <fullName evidence="4">Secreted protein</fullName>
    </recommendedName>
</protein>
<dbReference type="AlphaFoldDB" id="A0AAD2HAI9"/>